<dbReference type="AlphaFoldDB" id="A0A6C0K562"/>
<dbReference type="Pfam" id="PF08123">
    <property type="entry name" value="DOT1"/>
    <property type="match status" value="1"/>
</dbReference>
<dbReference type="EMBL" id="MN740808">
    <property type="protein sequence ID" value="QHU12583.1"/>
    <property type="molecule type" value="Genomic_DNA"/>
</dbReference>
<sequence length="216" mass="24164">MESKVTKSGPRKAKTLRVKRGLHELREIYQSINGFSANTVGSKNTTYGELSVPGIQALTDIFKRFAPLSSFDKTRRNFIDLGSGIGKGVIGVAMLVPEIQSNGIEIVSERHEMALSARKRIPTNTLANRIHFRNGNFLEPPHVFKNACWIFISNLSFSDELQSSLSSLLGSDCMNKTVIICCRELPLGQNFECIERGLIIPMSWSSMSTCYVYRRI</sequence>
<evidence type="ECO:0000259" key="1">
    <source>
        <dbReference type="Pfam" id="PF08123"/>
    </source>
</evidence>
<protein>
    <recommendedName>
        <fullName evidence="1">DOT1 domain-containing protein</fullName>
    </recommendedName>
</protein>
<dbReference type="Gene3D" id="3.40.50.150">
    <property type="entry name" value="Vaccinia Virus protein VP39"/>
    <property type="match status" value="1"/>
</dbReference>
<evidence type="ECO:0000313" key="2">
    <source>
        <dbReference type="EMBL" id="QHU12583.1"/>
    </source>
</evidence>
<name>A0A6C0K562_9ZZZZ</name>
<feature type="domain" description="DOT1" evidence="1">
    <location>
        <begin position="44"/>
        <end position="185"/>
    </location>
</feature>
<dbReference type="SUPFAM" id="SSF53335">
    <property type="entry name" value="S-adenosyl-L-methionine-dependent methyltransferases"/>
    <property type="match status" value="1"/>
</dbReference>
<accession>A0A6C0K562</accession>
<organism evidence="2">
    <name type="scientific">viral metagenome</name>
    <dbReference type="NCBI Taxonomy" id="1070528"/>
    <lineage>
        <taxon>unclassified sequences</taxon>
        <taxon>metagenomes</taxon>
        <taxon>organismal metagenomes</taxon>
    </lineage>
</organism>
<reference evidence="2" key="1">
    <citation type="journal article" date="2020" name="Nature">
        <title>Giant virus diversity and host interactions through global metagenomics.</title>
        <authorList>
            <person name="Schulz F."/>
            <person name="Roux S."/>
            <person name="Paez-Espino D."/>
            <person name="Jungbluth S."/>
            <person name="Walsh D.A."/>
            <person name="Denef V.J."/>
            <person name="McMahon K.D."/>
            <person name="Konstantinidis K.T."/>
            <person name="Eloe-Fadrosh E.A."/>
            <person name="Kyrpides N.C."/>
            <person name="Woyke T."/>
        </authorList>
    </citation>
    <scope>NUCLEOTIDE SEQUENCE</scope>
    <source>
        <strain evidence="2">GVMAG-S-1101172-89</strain>
    </source>
</reference>
<dbReference type="InterPro" id="IPR025789">
    <property type="entry name" value="DOT1_dom"/>
</dbReference>
<dbReference type="InterPro" id="IPR029063">
    <property type="entry name" value="SAM-dependent_MTases_sf"/>
</dbReference>
<dbReference type="GO" id="GO:0031151">
    <property type="term" value="F:histone H3K79 methyltransferase activity"/>
    <property type="evidence" value="ECO:0007669"/>
    <property type="project" value="InterPro"/>
</dbReference>
<proteinExistence type="predicted"/>